<dbReference type="RefSeq" id="WP_177224438.1">
    <property type="nucleotide sequence ID" value="NZ_CP068576.1"/>
</dbReference>
<accession>A0AAW7AIJ2</accession>
<reference evidence="1" key="1">
    <citation type="journal article" date="2023" name="Int. J. Mol. Sci.">
        <title>Antibiotic Resistance/Susceptibility Profiles of Staphylococcus equorum Strains from Cheese, and Genome Analysis for Antibiotic Resistance Genes.</title>
        <authorList>
            <person name="Vazquez L."/>
            <person name="Srednik M.E."/>
            <person name="Rodriguez J."/>
            <person name="Florez A.B."/>
            <person name="Mayo B."/>
        </authorList>
    </citation>
    <scope>NUCLEOTIDE SEQUENCE</scope>
    <source>
        <strain evidence="1">5A3I</strain>
    </source>
</reference>
<gene>
    <name evidence="1" type="ORF">P1A27_08390</name>
</gene>
<dbReference type="Proteomes" id="UP001174037">
    <property type="component" value="Unassembled WGS sequence"/>
</dbReference>
<evidence type="ECO:0000313" key="2">
    <source>
        <dbReference type="Proteomes" id="UP001174037"/>
    </source>
</evidence>
<sequence>MEVLQTIKKALFIYIAATILEKVLNKNKSKTGIHTDFNQPTGKRITFS</sequence>
<protein>
    <submittedName>
        <fullName evidence="1">Uncharacterized protein</fullName>
    </submittedName>
</protein>
<proteinExistence type="predicted"/>
<dbReference type="AlphaFoldDB" id="A0AAW7AIJ2"/>
<reference evidence="1" key="2">
    <citation type="submission" date="2023-03" db="EMBL/GenBank/DDBJ databases">
        <authorList>
            <person name="Vazquez L."/>
            <person name="Rodriguez J."/>
            <person name="Mayo B."/>
            <person name="Florez A.B."/>
        </authorList>
    </citation>
    <scope>NUCLEOTIDE SEQUENCE</scope>
    <source>
        <strain evidence="1">5A3I</strain>
    </source>
</reference>
<dbReference type="EMBL" id="JARGCK010000004">
    <property type="protein sequence ID" value="MDK9865956.1"/>
    <property type="molecule type" value="Genomic_DNA"/>
</dbReference>
<organism evidence="1 2">
    <name type="scientific">Staphylococcus equorum</name>
    <dbReference type="NCBI Taxonomy" id="246432"/>
    <lineage>
        <taxon>Bacteria</taxon>
        <taxon>Bacillati</taxon>
        <taxon>Bacillota</taxon>
        <taxon>Bacilli</taxon>
        <taxon>Bacillales</taxon>
        <taxon>Staphylococcaceae</taxon>
        <taxon>Staphylococcus</taxon>
    </lineage>
</organism>
<name>A0AAW7AIJ2_9STAP</name>
<evidence type="ECO:0000313" key="1">
    <source>
        <dbReference type="EMBL" id="MDK9865956.1"/>
    </source>
</evidence>
<comment type="caution">
    <text evidence="1">The sequence shown here is derived from an EMBL/GenBank/DDBJ whole genome shotgun (WGS) entry which is preliminary data.</text>
</comment>